<protein>
    <submittedName>
        <fullName evidence="2">Uncharacterized protein</fullName>
    </submittedName>
</protein>
<evidence type="ECO:0000313" key="3">
    <source>
        <dbReference type="Proteomes" id="UP000054538"/>
    </source>
</evidence>
<dbReference type="InParanoid" id="A0A0D0E446"/>
<dbReference type="AlphaFoldDB" id="A0A0D0E446"/>
<keyword evidence="3" id="KW-1185">Reference proteome</keyword>
<reference evidence="3" key="2">
    <citation type="submission" date="2015-01" db="EMBL/GenBank/DDBJ databases">
        <title>Evolutionary Origins and Diversification of the Mycorrhizal Mutualists.</title>
        <authorList>
            <consortium name="DOE Joint Genome Institute"/>
            <consortium name="Mycorrhizal Genomics Consortium"/>
            <person name="Kohler A."/>
            <person name="Kuo A."/>
            <person name="Nagy L.G."/>
            <person name="Floudas D."/>
            <person name="Copeland A."/>
            <person name="Barry K.W."/>
            <person name="Cichocki N."/>
            <person name="Veneault-Fourrey C."/>
            <person name="LaButti K."/>
            <person name="Lindquist E.A."/>
            <person name="Lipzen A."/>
            <person name="Lundell T."/>
            <person name="Morin E."/>
            <person name="Murat C."/>
            <person name="Riley R."/>
            <person name="Ohm R."/>
            <person name="Sun H."/>
            <person name="Tunlid A."/>
            <person name="Henrissat B."/>
            <person name="Grigoriev I.V."/>
            <person name="Hibbett D.S."/>
            <person name="Martin F."/>
        </authorList>
    </citation>
    <scope>NUCLEOTIDE SEQUENCE [LARGE SCALE GENOMIC DNA]</scope>
    <source>
        <strain evidence="3">Ve08.2h10</strain>
    </source>
</reference>
<evidence type="ECO:0000313" key="2">
    <source>
        <dbReference type="EMBL" id="KIK95864.1"/>
    </source>
</evidence>
<accession>A0A0D0E446</accession>
<organism evidence="2 3">
    <name type="scientific">Paxillus rubicundulus Ve08.2h10</name>
    <dbReference type="NCBI Taxonomy" id="930991"/>
    <lineage>
        <taxon>Eukaryota</taxon>
        <taxon>Fungi</taxon>
        <taxon>Dikarya</taxon>
        <taxon>Basidiomycota</taxon>
        <taxon>Agaricomycotina</taxon>
        <taxon>Agaricomycetes</taxon>
        <taxon>Agaricomycetidae</taxon>
        <taxon>Boletales</taxon>
        <taxon>Paxilineae</taxon>
        <taxon>Paxillaceae</taxon>
        <taxon>Paxillus</taxon>
    </lineage>
</organism>
<gene>
    <name evidence="2" type="ORF">PAXRUDRAFT_826596</name>
</gene>
<feature type="region of interest" description="Disordered" evidence="1">
    <location>
        <begin position="1"/>
        <end position="49"/>
    </location>
</feature>
<dbReference type="OrthoDB" id="2674024at2759"/>
<dbReference type="EMBL" id="KN825017">
    <property type="protein sequence ID" value="KIK95864.1"/>
    <property type="molecule type" value="Genomic_DNA"/>
</dbReference>
<dbReference type="HOGENOM" id="CLU_1540550_0_0_1"/>
<reference evidence="2 3" key="1">
    <citation type="submission" date="2014-04" db="EMBL/GenBank/DDBJ databases">
        <authorList>
            <consortium name="DOE Joint Genome Institute"/>
            <person name="Kuo A."/>
            <person name="Kohler A."/>
            <person name="Jargeat P."/>
            <person name="Nagy L.G."/>
            <person name="Floudas D."/>
            <person name="Copeland A."/>
            <person name="Barry K.W."/>
            <person name="Cichocki N."/>
            <person name="Veneault-Fourrey C."/>
            <person name="LaButti K."/>
            <person name="Lindquist E.A."/>
            <person name="Lipzen A."/>
            <person name="Lundell T."/>
            <person name="Morin E."/>
            <person name="Murat C."/>
            <person name="Sun H."/>
            <person name="Tunlid A."/>
            <person name="Henrissat B."/>
            <person name="Grigoriev I.V."/>
            <person name="Hibbett D.S."/>
            <person name="Martin F."/>
            <person name="Nordberg H.P."/>
            <person name="Cantor M.N."/>
            <person name="Hua S.X."/>
        </authorList>
    </citation>
    <scope>NUCLEOTIDE SEQUENCE [LARGE SCALE GENOMIC DNA]</scope>
    <source>
        <strain evidence="2 3">Ve08.2h10</strain>
    </source>
</reference>
<sequence length="176" mass="18793">MPGLPHFSGTNPKSYALRDAVPHGYPHSDVSSPHNMRSGGVSEEASAARHPELGLGVASPGELAIGSYQNTVVGQDLVAAASTSASPGVSKTTSHDCHAQFPCGWPSSDQGVTRVCGKPLSCITASEHFKAHGIINLNKTKKVPCCWHGCRKKMESRRSNFIRHIQESHLGHPRKP</sequence>
<dbReference type="Proteomes" id="UP000054538">
    <property type="component" value="Unassembled WGS sequence"/>
</dbReference>
<evidence type="ECO:0000256" key="1">
    <source>
        <dbReference type="SAM" id="MobiDB-lite"/>
    </source>
</evidence>
<name>A0A0D0E446_9AGAM</name>
<proteinExistence type="predicted"/>